<dbReference type="PANTHER" id="PTHR45913">
    <property type="entry name" value="EPM2A-INTERACTING PROTEIN 1"/>
    <property type="match status" value="1"/>
</dbReference>
<dbReference type="PANTHER" id="PTHR45913:SF5">
    <property type="entry name" value="GENERAL TRANSCRIPTION FACTOR II-I REPEAT DOMAIN-CONTAINING PROTEIN 2A-LIKE PROTEIN"/>
    <property type="match status" value="1"/>
</dbReference>
<dbReference type="InterPro" id="IPR012337">
    <property type="entry name" value="RNaseH-like_sf"/>
</dbReference>
<proteinExistence type="predicted"/>
<dbReference type="AlphaFoldDB" id="A0AAV7K4S3"/>
<comment type="caution">
    <text evidence="1">The sequence shown here is derived from an EMBL/GenBank/DDBJ whole genome shotgun (WGS) entry which is preliminary data.</text>
</comment>
<sequence length="186" mass="21832">RVYYLKEELDTFMRSKGMVIPQFTDSSWLSDFAVLVDITDHLNSLNLHLQANNPDDTGTYLNLISDLRAQFSARFVDIQKYKSDFRLLAAPFDVSVDEAAELEQMELVNLQCNDLLKSKFRDCEDDTITFYQKYLTEQQFPELRKHAKKFCCLFGNTFTCEQLFSKMKLTKSITRTRLTDDHLMMF</sequence>
<keyword evidence="2" id="KW-1185">Reference proteome</keyword>
<evidence type="ECO:0000313" key="1">
    <source>
        <dbReference type="EMBL" id="KAI6656247.1"/>
    </source>
</evidence>
<gene>
    <name evidence="1" type="ORF">LOD99_11318</name>
</gene>
<dbReference type="EMBL" id="JAKMXF010000154">
    <property type="protein sequence ID" value="KAI6656247.1"/>
    <property type="molecule type" value="Genomic_DNA"/>
</dbReference>
<name>A0AAV7K4S3_9METZ</name>
<evidence type="ECO:0008006" key="3">
    <source>
        <dbReference type="Google" id="ProtNLM"/>
    </source>
</evidence>
<protein>
    <recommendedName>
        <fullName evidence="3">General transcription factor II-I repeat domain-containing protein 2</fullName>
    </recommendedName>
</protein>
<dbReference type="SUPFAM" id="SSF53098">
    <property type="entry name" value="Ribonuclease H-like"/>
    <property type="match status" value="1"/>
</dbReference>
<feature type="non-terminal residue" evidence="1">
    <location>
        <position position="1"/>
    </location>
</feature>
<evidence type="ECO:0000313" key="2">
    <source>
        <dbReference type="Proteomes" id="UP001165289"/>
    </source>
</evidence>
<dbReference type="Proteomes" id="UP001165289">
    <property type="component" value="Unassembled WGS sequence"/>
</dbReference>
<reference evidence="1 2" key="1">
    <citation type="journal article" date="2023" name="BMC Biol.">
        <title>The compact genome of the sponge Oopsacas minuta (Hexactinellida) is lacking key metazoan core genes.</title>
        <authorList>
            <person name="Santini S."/>
            <person name="Schenkelaars Q."/>
            <person name="Jourda C."/>
            <person name="Duchesne M."/>
            <person name="Belahbib H."/>
            <person name="Rocher C."/>
            <person name="Selva M."/>
            <person name="Riesgo A."/>
            <person name="Vervoort M."/>
            <person name="Leys S.P."/>
            <person name="Kodjabachian L."/>
            <person name="Le Bivic A."/>
            <person name="Borchiellini C."/>
            <person name="Claverie J.M."/>
            <person name="Renard E."/>
        </authorList>
    </citation>
    <scope>NUCLEOTIDE SEQUENCE [LARGE SCALE GENOMIC DNA]</scope>
    <source>
        <strain evidence="1">SPO-2</strain>
    </source>
</reference>
<organism evidence="1 2">
    <name type="scientific">Oopsacas minuta</name>
    <dbReference type="NCBI Taxonomy" id="111878"/>
    <lineage>
        <taxon>Eukaryota</taxon>
        <taxon>Metazoa</taxon>
        <taxon>Porifera</taxon>
        <taxon>Hexactinellida</taxon>
        <taxon>Hexasterophora</taxon>
        <taxon>Lyssacinosida</taxon>
        <taxon>Leucopsacidae</taxon>
        <taxon>Oopsacas</taxon>
    </lineage>
</organism>
<accession>A0AAV7K4S3</accession>